<dbReference type="Gene3D" id="3.40.50.720">
    <property type="entry name" value="NAD(P)-binding Rossmann-like Domain"/>
    <property type="match status" value="1"/>
</dbReference>
<dbReference type="InterPro" id="IPR036291">
    <property type="entry name" value="NAD(P)-bd_dom_sf"/>
</dbReference>
<dbReference type="PANTHER" id="PTHR13812">
    <property type="entry name" value="KETIMINE REDUCTASE MU-CRYSTALLIN"/>
    <property type="match status" value="1"/>
</dbReference>
<evidence type="ECO:0000313" key="2">
    <source>
        <dbReference type="EMBL" id="CRL16926.1"/>
    </source>
</evidence>
<dbReference type="Pfam" id="PF02423">
    <property type="entry name" value="OCD_Mu_crystall"/>
    <property type="match status" value="1"/>
</dbReference>
<dbReference type="PATRIC" id="fig|1597.20.peg.369"/>
<dbReference type="GO" id="GO:0016491">
    <property type="term" value="F:oxidoreductase activity"/>
    <property type="evidence" value="ECO:0007669"/>
    <property type="project" value="UniProtKB-ARBA"/>
</dbReference>
<evidence type="ECO:0000313" key="3">
    <source>
        <dbReference type="EMBL" id="POE41292.1"/>
    </source>
</evidence>
<dbReference type="PIRSF" id="PIRSF001439">
    <property type="entry name" value="CryM"/>
    <property type="match status" value="1"/>
</dbReference>
<dbReference type="NCBIfam" id="NF006379">
    <property type="entry name" value="PRK08618.1"/>
    <property type="match status" value="1"/>
</dbReference>
<reference evidence="2" key="1">
    <citation type="journal article" date="2015" name="Front. Microbiol.">
        <title>The vaginal isolate Lactobacillus paracasei LPC-S01 (DSM 26760) is suitable for oral administration.</title>
        <authorList>
            <person name="Balzaretti S."/>
            <person name="Taverniti V."/>
            <person name="Rondini G."/>
            <person name="Marcolegio G."/>
            <person name="Minuzzo M."/>
            <person name="Remagni M.C."/>
            <person name="Fiore W."/>
            <person name="Arioli S."/>
            <person name="Guglielmetti S."/>
        </authorList>
    </citation>
    <scope>NUCLEOTIDE SEQUENCE</scope>
    <source>
        <strain evidence="2">LPC-S01</strain>
    </source>
</reference>
<dbReference type="Proteomes" id="UP000237433">
    <property type="component" value="Unassembled WGS sequence"/>
</dbReference>
<organism evidence="2">
    <name type="scientific">Lacticaseibacillus paracasei</name>
    <name type="common">Lactobacillus paracasei</name>
    <dbReference type="NCBI Taxonomy" id="1597"/>
    <lineage>
        <taxon>Bacteria</taxon>
        <taxon>Bacillati</taxon>
        <taxon>Bacillota</taxon>
        <taxon>Bacilli</taxon>
        <taxon>Lactobacillales</taxon>
        <taxon>Lactobacillaceae</taxon>
        <taxon>Lacticaseibacillus</taxon>
    </lineage>
</organism>
<dbReference type="InterPro" id="IPR023401">
    <property type="entry name" value="ODC_N"/>
</dbReference>
<dbReference type="Gene3D" id="3.30.1780.10">
    <property type="entry name" value="ornithine cyclodeaminase, domain 1"/>
    <property type="match status" value="1"/>
</dbReference>
<dbReference type="EMBL" id="LGIY01000020">
    <property type="protein sequence ID" value="POE41292.1"/>
    <property type="molecule type" value="Genomic_DNA"/>
</dbReference>
<dbReference type="SUPFAM" id="SSF51735">
    <property type="entry name" value="NAD(P)-binding Rossmann-fold domains"/>
    <property type="match status" value="1"/>
</dbReference>
<dbReference type="RefSeq" id="WP_003577615.1">
    <property type="nucleotide sequence ID" value="NZ_AFYO01000031.1"/>
</dbReference>
<dbReference type="InterPro" id="IPR003462">
    <property type="entry name" value="ODC_Mu_crystall"/>
</dbReference>
<dbReference type="EMBL" id="LN846901">
    <property type="protein sequence ID" value="CRL16926.1"/>
    <property type="molecule type" value="Genomic_DNA"/>
</dbReference>
<accession>A0A0K1MQG0</accession>
<dbReference type="FunFam" id="3.40.50.720:FF:000311">
    <property type="entry name" value="Ornithine cyclodeaminase"/>
    <property type="match status" value="1"/>
</dbReference>
<dbReference type="GO" id="GO:0019752">
    <property type="term" value="P:carboxylic acid metabolic process"/>
    <property type="evidence" value="ECO:0007669"/>
    <property type="project" value="UniProtKB-ARBA"/>
</dbReference>
<protein>
    <submittedName>
        <fullName evidence="2">Ornithine cyclodeaminase</fullName>
    </submittedName>
</protein>
<comment type="similarity">
    <text evidence="1">Belongs to the ornithine cyclodeaminase/mu-crystallin family.</text>
</comment>
<sequence>MRVLTKKDVQAVYSMKDAIADDKIALAAYSKGDATVPLRTNIDIKPDNGQSLYMPGYAAVKEPALGVKIVSVYPNNIDKGLPSVPATMVSLNPKTGIVSAIIDGTYLTQLRTGALQGAATDLMANPDAKVATLIGTGGQAPTQLEAMLNVRQLTRVYVSDIDKDRAAKFAQDMTRRFGKQFKVEILPAVDLQKAIRASDIITSVTTSKQATFDAADVKPGAHINGIGAYTPQMHEIPAELVKQADIVIFDTMDGVLAEAGDMISPLKNGLVSKDQYSGELGQLINGDIKGRDSHDQITLFKAVGTAVLDVVVAEKILQAAVKADKGTTIDL</sequence>
<dbReference type="GO" id="GO:0005737">
    <property type="term" value="C:cytoplasm"/>
    <property type="evidence" value="ECO:0007669"/>
    <property type="project" value="TreeGrafter"/>
</dbReference>
<evidence type="ECO:0000313" key="4">
    <source>
        <dbReference type="Proteomes" id="UP000237433"/>
    </source>
</evidence>
<proteinExistence type="inferred from homology"/>
<evidence type="ECO:0000256" key="1">
    <source>
        <dbReference type="ARBA" id="ARBA00008903"/>
    </source>
</evidence>
<dbReference type="AlphaFoldDB" id="A0A0K1MQG0"/>
<gene>
    <name evidence="3" type="ORF">ACX51_11420</name>
</gene>
<dbReference type="PANTHER" id="PTHR13812:SF19">
    <property type="entry name" value="KETIMINE REDUCTASE MU-CRYSTALLIN"/>
    <property type="match status" value="1"/>
</dbReference>
<reference evidence="3 4" key="2">
    <citation type="journal article" date="2015" name="J. Am. Soc. Brew. Chem.">
        <title>Dissolved carbon dioxide selects for lactic acid bacteria able to grow in and spoil packaged beer.</title>
        <authorList>
            <person name="Bergsveinson J."/>
            <person name="Redekop A."/>
            <person name="Zoerb S."/>
            <person name="Ziola B."/>
        </authorList>
    </citation>
    <scope>NUCLEOTIDE SEQUENCE [LARGE SCALE GENOMIC DNA]</scope>
    <source>
        <strain evidence="3 4">CCC B1205</strain>
    </source>
</reference>
<name>A0A0K1MQG0_LACPA</name>